<evidence type="ECO:0000256" key="1">
    <source>
        <dbReference type="ARBA" id="ARBA00001400"/>
    </source>
</evidence>
<comment type="similarity">
    <text evidence="5 29">Belongs to the homoserine dehydrogenase family.</text>
</comment>
<dbReference type="InterPro" id="IPR018085">
    <property type="entry name" value="Ura-DNA_Glyclase_AS"/>
</dbReference>
<keyword evidence="26" id="KW-0496">Mitochondrion</keyword>
<evidence type="ECO:0000256" key="5">
    <source>
        <dbReference type="ARBA" id="ARBA00006753"/>
    </source>
</evidence>
<dbReference type="GO" id="GO:0006284">
    <property type="term" value="P:base-excision repair"/>
    <property type="evidence" value="ECO:0007669"/>
    <property type="project" value="UniProtKB-UniRule"/>
</dbReference>
<evidence type="ECO:0000256" key="2">
    <source>
        <dbReference type="ARBA" id="ARBA00005056"/>
    </source>
</evidence>
<keyword evidence="26" id="KW-0539">Nucleus</keyword>
<dbReference type="OrthoDB" id="2019491at2759"/>
<dbReference type="FunFam" id="3.30.360.10:FF:000005">
    <property type="entry name" value="Homoserine dehydrogenase"/>
    <property type="match status" value="1"/>
</dbReference>
<dbReference type="EC" id="3.2.2.27" evidence="26"/>
<dbReference type="HAMAP" id="MF_00094">
    <property type="entry name" value="Rel_fac_2"/>
    <property type="match status" value="1"/>
</dbReference>
<dbReference type="Gene3D" id="3.30.70.260">
    <property type="match status" value="1"/>
</dbReference>
<dbReference type="Gene3D" id="2.40.50.140">
    <property type="entry name" value="Nucleic acid-binding proteins"/>
    <property type="match status" value="1"/>
</dbReference>
<dbReference type="InterPro" id="IPR041122">
    <property type="entry name" value="RecJ_OB"/>
</dbReference>
<name>A0A812NBJ0_SYMPI</name>
<keyword evidence="21 28" id="KW-0560">Oxidoreductase</keyword>
<dbReference type="EMBL" id="CAJNIZ010011112">
    <property type="protein sequence ID" value="CAE7312466.1"/>
    <property type="molecule type" value="Genomic_DNA"/>
</dbReference>
<dbReference type="NCBIfam" id="NF003589">
    <property type="entry name" value="PRK05254.1-2"/>
    <property type="match status" value="1"/>
</dbReference>
<dbReference type="InterPro" id="IPR019811">
    <property type="entry name" value="HDH_CS"/>
</dbReference>
<keyword evidence="18" id="KW-0067">ATP-binding</keyword>
<dbReference type="InterPro" id="IPR004364">
    <property type="entry name" value="Aa-tRNA-synt_II"/>
</dbReference>
<keyword evidence="9" id="KW-0436">Ligase</keyword>
<keyword evidence="23 28" id="KW-0486">Methionine biosynthesis</keyword>
<comment type="pathway">
    <text evidence="2 28">Amino-acid biosynthesis; L-threonine biosynthesis; L-threonine from L-aspartate: step 3/5.</text>
</comment>
<dbReference type="InterPro" id="IPR001342">
    <property type="entry name" value="HDH_cat"/>
</dbReference>
<evidence type="ECO:0000256" key="27">
    <source>
        <dbReference type="PROSITE-ProRule" id="PRU10072"/>
    </source>
</evidence>
<dbReference type="CDD" id="cd10027">
    <property type="entry name" value="UDG-F1-like"/>
    <property type="match status" value="1"/>
</dbReference>
<dbReference type="InterPro" id="IPR036291">
    <property type="entry name" value="NAD(P)-bd_dom_sf"/>
</dbReference>
<evidence type="ECO:0000256" key="29">
    <source>
        <dbReference type="RuleBase" id="RU004171"/>
    </source>
</evidence>
<evidence type="ECO:0000256" key="11">
    <source>
        <dbReference type="ARBA" id="ARBA00022697"/>
    </source>
</evidence>
<dbReference type="SUPFAM" id="SSF50249">
    <property type="entry name" value="Nucleic acid-binding proteins"/>
    <property type="match status" value="1"/>
</dbReference>
<dbReference type="PANTHER" id="PTHR30255">
    <property type="entry name" value="SINGLE-STRANDED-DNA-SPECIFIC EXONUCLEASE RECJ"/>
    <property type="match status" value="1"/>
</dbReference>
<dbReference type="PRINTS" id="PR00982">
    <property type="entry name" value="TRNASYNTHLYS"/>
</dbReference>
<dbReference type="InterPro" id="IPR045853">
    <property type="entry name" value="Pep_chain_release_fac_I_sf"/>
</dbReference>
<evidence type="ECO:0000256" key="24">
    <source>
        <dbReference type="ARBA" id="ARBA00023204"/>
    </source>
</evidence>
<dbReference type="SUPFAM" id="SSF64182">
    <property type="entry name" value="DHH phosphoesterases"/>
    <property type="match status" value="1"/>
</dbReference>
<evidence type="ECO:0000256" key="28">
    <source>
        <dbReference type="RuleBase" id="RU000579"/>
    </source>
</evidence>
<keyword evidence="33" id="KW-1185">Reference proteome</keyword>
<proteinExistence type="inferred from homology"/>
<dbReference type="Pfam" id="PF00472">
    <property type="entry name" value="RF-1"/>
    <property type="match status" value="1"/>
</dbReference>
<dbReference type="InterPro" id="IPR005139">
    <property type="entry name" value="PCRF"/>
</dbReference>
<feature type="active site" description="Proton acceptor" evidence="26 27">
    <location>
        <position position="1709"/>
    </location>
</feature>
<dbReference type="InterPro" id="IPR001667">
    <property type="entry name" value="DDH_dom"/>
</dbReference>
<keyword evidence="20" id="KW-0648">Protein biosynthesis</keyword>
<dbReference type="GO" id="GO:0004412">
    <property type="term" value="F:homoserine dehydrogenase activity"/>
    <property type="evidence" value="ECO:0007669"/>
    <property type="project" value="UniProtKB-EC"/>
</dbReference>
<dbReference type="SUPFAM" id="SSF75620">
    <property type="entry name" value="Release factor"/>
    <property type="match status" value="1"/>
</dbReference>
<dbReference type="Gene3D" id="3.30.930.10">
    <property type="entry name" value="Bira Bifunctional Protein, Domain 2"/>
    <property type="match status" value="2"/>
</dbReference>
<comment type="caution">
    <text evidence="32">The sequence shown here is derived from an EMBL/GenBank/DDBJ whole genome shotgun (WGS) entry which is preliminary data.</text>
</comment>
<dbReference type="InterPro" id="IPR045864">
    <property type="entry name" value="aa-tRNA-synth_II/BPL/LPL"/>
</dbReference>
<evidence type="ECO:0000256" key="23">
    <source>
        <dbReference type="ARBA" id="ARBA00023167"/>
    </source>
</evidence>
<evidence type="ECO:0000256" key="19">
    <source>
        <dbReference type="ARBA" id="ARBA00022857"/>
    </source>
</evidence>
<comment type="catalytic activity">
    <reaction evidence="1 26">
        <text>Hydrolyzes single-stranded DNA or mismatched double-stranded DNA and polynucleotides, releasing free uracil.</text>
        <dbReference type="EC" id="3.2.2.27"/>
    </reaction>
</comment>
<evidence type="ECO:0000256" key="22">
    <source>
        <dbReference type="ARBA" id="ARBA00023146"/>
    </source>
</evidence>
<dbReference type="Gene3D" id="3.10.310.30">
    <property type="match status" value="1"/>
</dbReference>
<evidence type="ECO:0000256" key="10">
    <source>
        <dbReference type="ARBA" id="ARBA00022605"/>
    </source>
</evidence>
<dbReference type="GO" id="GO:0003676">
    <property type="term" value="F:nucleic acid binding"/>
    <property type="evidence" value="ECO:0007669"/>
    <property type="project" value="InterPro"/>
</dbReference>
<keyword evidence="12" id="KW-0540">Nuclease</keyword>
<dbReference type="NCBIfam" id="NF003591">
    <property type="entry name" value="PRK05254.1-4"/>
    <property type="match status" value="1"/>
</dbReference>
<dbReference type="InterPro" id="IPR002043">
    <property type="entry name" value="UDG_fam1"/>
</dbReference>
<dbReference type="Gene3D" id="1.20.58.410">
    <property type="entry name" value="Release factor"/>
    <property type="match status" value="1"/>
</dbReference>
<feature type="domain" description="ACT" evidence="31">
    <location>
        <begin position="343"/>
        <end position="421"/>
    </location>
</feature>
<dbReference type="InterPro" id="IPR000352">
    <property type="entry name" value="Pep_chain_release_fac_I"/>
</dbReference>
<sequence>MQQIRLGIAGLGTVACGVLEIIAQRQQLIAARSGVELVVTRVASRTAKPEIDLLGASFSTELDSLLADDVDIVVELIGGEGAALDLIKAATGADKLVVTANKAVIAKHGNELQDLRNTIAFEAAVAGAIPIISSIERGLIANQFEHVMGIINGTCNYILTAMKEEGASFADALARAQELGYAEADPTFDVEGIDAAHKLAILLALAFDQPFNFADLHVEGIAQITADDIRYADELGYRIKHLGIARQVAEGIEARVHPTLVPDSQLLAHVDGVMNAVLVKCDAAGDTLYSGPGAGGSATASAVLSDVVSLAQRRGSNMRIQTGGAQTATVPILQMAQVRSGNYLRIPTKDEPGVFARVAQALSQHGISIEAAIQKEPKSGQTTVAIVMLTQISSEADIEAALDEVRVLPQELDRSLQALASPVKLPDVQLAAERLADAITQQQKIMIVGDFDADGATAVSLCVKILKDFGAERVEFLVPNRFEYGYGLSPEIVDLANSSQPDLIVTVDNGVSSVAGVERARELNIDVIVTDHHLPGAELPRAFAIVNPNLPDAGFPSRNMAGVGVAYYVLGVVRTTLRDRGWFNEHRPAPNLAQYLDLVALGTVADVVPLDANNRILVHQGVARMRAGRCLPGIKALAEIAKRSLATLSAQDLGFALGPRLNAAGRLEDMSIGIKCLLADSLPEARRLATALDQLNKARRQLEQDMVGDAELLLAQDQADTDRVGLTVYHESFHQGVVGIVAGRLREKFHKPVIAFADAGDAAPDELKGSARSITDLHIRDVLDRVASSHPGLLLKFGGHAMAAGLSIKRVHLTRFAAIFDKAVQHFSHAEMLQARLITDGELDAHELSLQMAEHLAAAGPWGSGFPEPSFCGEFELVSQRVVGEHHLKMVLKKDARVIDAIAFRQGPVPASTQQVERELAAPAVWDDPDRAQKLGQQRAALEQVVSGLGDMQSSLADLAELAELANEESDSDALDDIATELEGVEAKLAELEFQRMFQGEMDTANAFVDIQSGSGGTEAQDWADMLLRMYLRWAEKRGFKASVTELSPGEVAGIKSATVQIEGPYAFGWLRTETGVHRLVRKSPYDSGSRRHTSFASVFVSPEIDDDIEIEINPADVRTDTYRASGAGGQHVNRTDSAVRLTHLPTNTVVQCQSERSQHQNKDRAYKQLRAKLYELEMFARRSEQQAVEDAKADIGWGSQIRSYVLDQSRVKDLRTHIERTDPNNVLDGDLDGGGYPNDFRRSDLAATLHATYADADKPQLEEARFAVAVCGRLMLRRVMGKASFVTLQDSSGQIQCFLRKNDMGDEAYDQFKDLTDIGDIVGVRGVLMRTDKGELTVHAQSLELLNKTLRPLPEKFHGVTDQEIRYRQRYLDLIMNDSSRDVFRTRSRVIARMREFFNTRDFLEVETPMMHSIPGGATARPFVTHHNALDLELYLRVAPELFLKRLVAYADYKDLMALTDELLAVLCADVVGSPTISYQGLELDFSKPSAQMTMAESLVALGGMNESSVDDEDALRARLQTLNLTADASWGVGKLQLEVFEAQVEERLAQPTFITQYPAEVSPLARRSDHNDAVTDRFELFIGGREYANGFSELNDPVDQAERFAAQAALKGTGDDEAMHFDQDYIDALEVGLPPTAGEGIGIDRLVMLLTELLGEQFEQPYMQQLSSFLRAEKARGAQIYPPGKQMFAALNLTPVNKVKVVIIGQDPYHGPNQAHGLCFSVLPGTPLPPSLRNILKEIQSDLGVQQEIRPDRGCLTSWAQQGVLLLNAVLSVEQSRAGSHQNKGWEQFTDAVVRELCQAREGLVFLLWGSYAQKKGAMVDATKHCVLQAPHPSPLSAHRGFFGCKHFSKANAYLSAHHQDPIDWLAID</sequence>
<dbReference type="Gene3D" id="3.30.160.20">
    <property type="match status" value="1"/>
</dbReference>
<dbReference type="SUPFAM" id="SSF55021">
    <property type="entry name" value="ACT-like"/>
    <property type="match status" value="1"/>
</dbReference>
<dbReference type="PROSITE" id="PS51257">
    <property type="entry name" value="PROKAR_LIPOPROTEIN"/>
    <property type="match status" value="1"/>
</dbReference>
<keyword evidence="11 28" id="KW-0791">Threonine biosynthesis</keyword>
<evidence type="ECO:0000256" key="15">
    <source>
        <dbReference type="ARBA" id="ARBA00022763"/>
    </source>
</evidence>
<dbReference type="PANTHER" id="PTHR30255:SF2">
    <property type="entry name" value="SINGLE-STRANDED-DNA-SPECIFIC EXONUCLEASE RECJ"/>
    <property type="match status" value="1"/>
</dbReference>
<keyword evidence="22" id="KW-0030">Aminoacyl-tRNA synthetase</keyword>
<dbReference type="GO" id="GO:0008409">
    <property type="term" value="F:5'-3' exonuclease activity"/>
    <property type="evidence" value="ECO:0007669"/>
    <property type="project" value="InterPro"/>
</dbReference>
<keyword evidence="24 26" id="KW-0234">DNA repair</keyword>
<evidence type="ECO:0000256" key="16">
    <source>
        <dbReference type="ARBA" id="ARBA00022801"/>
    </source>
</evidence>
<keyword evidence="13" id="KW-0479">Metal-binding</keyword>
<evidence type="ECO:0000256" key="9">
    <source>
        <dbReference type="ARBA" id="ARBA00022598"/>
    </source>
</evidence>
<dbReference type="InterPro" id="IPR044136">
    <property type="entry name" value="Lys-tRNA-ligase_II_N"/>
</dbReference>
<dbReference type="SUPFAM" id="SSF52141">
    <property type="entry name" value="Uracil-DNA glycosylase-like"/>
    <property type="match status" value="1"/>
</dbReference>
<protein>
    <recommendedName>
        <fullName evidence="26">Uracil-DNA glycosylase</fullName>
        <shortName evidence="26">UDG</shortName>
        <ecNumber evidence="26">3.2.2.27</ecNumber>
    </recommendedName>
</protein>
<dbReference type="HAMAP" id="MF_00252">
    <property type="entry name" value="Lys_tRNA_synth_class2"/>
    <property type="match status" value="1"/>
</dbReference>
<evidence type="ECO:0000313" key="32">
    <source>
        <dbReference type="EMBL" id="CAE7312466.1"/>
    </source>
</evidence>
<dbReference type="Proteomes" id="UP000649617">
    <property type="component" value="Unassembled WGS sequence"/>
</dbReference>
<keyword evidence="16 26" id="KW-0378">Hydrolase</keyword>
<dbReference type="SUPFAM" id="SSF55681">
    <property type="entry name" value="Class II aaRS and biotin synthetases"/>
    <property type="match status" value="1"/>
</dbReference>
<dbReference type="FunFam" id="3.30.160.20:FF:000010">
    <property type="entry name" value="Peptide chain release factor 2"/>
    <property type="match status" value="1"/>
</dbReference>
<dbReference type="InterPro" id="IPR036895">
    <property type="entry name" value="Uracil-DNA_glycosylase-like_sf"/>
</dbReference>
<dbReference type="Pfam" id="PF02272">
    <property type="entry name" value="DHHA1"/>
    <property type="match status" value="1"/>
</dbReference>
<dbReference type="InterPro" id="IPR012340">
    <property type="entry name" value="NA-bd_OB-fold"/>
</dbReference>
<evidence type="ECO:0000256" key="20">
    <source>
        <dbReference type="ARBA" id="ARBA00022917"/>
    </source>
</evidence>
<dbReference type="GO" id="GO:0046872">
    <property type="term" value="F:metal ion binding"/>
    <property type="evidence" value="ECO:0007669"/>
    <property type="project" value="UniProtKB-KW"/>
</dbReference>
<gene>
    <name evidence="32" type="primary">recJ</name>
    <name evidence="32" type="ORF">SPIL2461_LOCUS7112</name>
</gene>
<evidence type="ECO:0000313" key="33">
    <source>
        <dbReference type="Proteomes" id="UP000649617"/>
    </source>
</evidence>
<dbReference type="Gene3D" id="3.30.360.10">
    <property type="entry name" value="Dihydrodipicolinate Reductase, domain 2"/>
    <property type="match status" value="1"/>
</dbReference>
<dbReference type="InterPro" id="IPR045865">
    <property type="entry name" value="ACT-like_dom_sf"/>
</dbReference>
<dbReference type="InterPro" id="IPR002912">
    <property type="entry name" value="ACT_dom"/>
</dbReference>
<dbReference type="Pfam" id="PF03167">
    <property type="entry name" value="UDG"/>
    <property type="match status" value="1"/>
</dbReference>
<dbReference type="GO" id="GO:0004844">
    <property type="term" value="F:uracil DNA N-glycosylase activity"/>
    <property type="evidence" value="ECO:0007669"/>
    <property type="project" value="UniProtKB-UniRule"/>
</dbReference>
<dbReference type="SUPFAM" id="SSF55347">
    <property type="entry name" value="Glyceraldehyde-3-phosphate dehydrogenase-like, C-terminal domain"/>
    <property type="match status" value="1"/>
</dbReference>
<evidence type="ECO:0000256" key="17">
    <source>
        <dbReference type="ARBA" id="ARBA00022839"/>
    </source>
</evidence>
<dbReference type="GO" id="GO:0005524">
    <property type="term" value="F:ATP binding"/>
    <property type="evidence" value="ECO:0007669"/>
    <property type="project" value="UniProtKB-KW"/>
</dbReference>
<dbReference type="SMART" id="SM00986">
    <property type="entry name" value="UDG"/>
    <property type="match status" value="1"/>
</dbReference>
<evidence type="ECO:0000256" key="3">
    <source>
        <dbReference type="ARBA" id="ARBA00005062"/>
    </source>
</evidence>
<evidence type="ECO:0000256" key="4">
    <source>
        <dbReference type="ARBA" id="ARBA00005915"/>
    </source>
</evidence>
<dbReference type="InterPro" id="IPR005122">
    <property type="entry name" value="Uracil-DNA_glycosylase-like"/>
</dbReference>
<dbReference type="UniPathway" id="UPA00051">
    <property type="reaction ID" value="UER00465"/>
</dbReference>
<dbReference type="Gene3D" id="3.40.50.720">
    <property type="entry name" value="NAD(P)-binding Rossmann-like Domain"/>
    <property type="match status" value="1"/>
</dbReference>
<dbReference type="GO" id="GO:0006310">
    <property type="term" value="P:DNA recombination"/>
    <property type="evidence" value="ECO:0007669"/>
    <property type="project" value="InterPro"/>
</dbReference>
<dbReference type="InterPro" id="IPR005106">
    <property type="entry name" value="Asp/hSer_DH_NAD-bd"/>
</dbReference>
<keyword evidence="10 28" id="KW-0028">Amino-acid biosynthesis</keyword>
<comment type="subcellular location">
    <subcellularLocation>
        <location evidence="26">Mitochondrion</location>
    </subcellularLocation>
    <subcellularLocation>
        <location evidence="26">Nucleus</location>
    </subcellularLocation>
</comment>
<dbReference type="GO" id="GO:0009086">
    <property type="term" value="P:methionine biosynthetic process"/>
    <property type="evidence" value="ECO:0007669"/>
    <property type="project" value="UniProtKB-KW"/>
</dbReference>
<evidence type="ECO:0000256" key="6">
    <source>
        <dbReference type="ARBA" id="ARBA00008184"/>
    </source>
</evidence>
<dbReference type="GO" id="GO:0016149">
    <property type="term" value="F:translation release factor activity, codon specific"/>
    <property type="evidence" value="ECO:0007669"/>
    <property type="project" value="InterPro"/>
</dbReference>
<dbReference type="InterPro" id="IPR003156">
    <property type="entry name" value="DHHA1_dom"/>
</dbReference>
<dbReference type="FunFam" id="3.40.470.10:FF:000001">
    <property type="entry name" value="Uracil-DNA glycosylase"/>
    <property type="match status" value="1"/>
</dbReference>
<dbReference type="PROSITE" id="PS50862">
    <property type="entry name" value="AA_TRNA_LIGASE_II"/>
    <property type="match status" value="1"/>
</dbReference>
<dbReference type="NCBIfam" id="TIGR00020">
    <property type="entry name" value="prfB"/>
    <property type="match status" value="1"/>
</dbReference>
<dbReference type="InterPro" id="IPR038763">
    <property type="entry name" value="DHH_sf"/>
</dbReference>
<dbReference type="InterPro" id="IPR018149">
    <property type="entry name" value="Lys-tRNA-synth_II_C"/>
</dbReference>
<comment type="catalytic activity">
    <reaction evidence="25">
        <text>tRNA(Lys) + L-lysine + ATP = L-lysyl-tRNA(Lys) + AMP + diphosphate</text>
        <dbReference type="Rhea" id="RHEA:20792"/>
        <dbReference type="Rhea" id="RHEA-COMP:9696"/>
        <dbReference type="Rhea" id="RHEA-COMP:9697"/>
        <dbReference type="ChEBI" id="CHEBI:30616"/>
        <dbReference type="ChEBI" id="CHEBI:32551"/>
        <dbReference type="ChEBI" id="CHEBI:33019"/>
        <dbReference type="ChEBI" id="CHEBI:78442"/>
        <dbReference type="ChEBI" id="CHEBI:78529"/>
        <dbReference type="ChEBI" id="CHEBI:456215"/>
        <dbReference type="EC" id="6.1.1.6"/>
    </reaction>
</comment>
<dbReference type="Pfam" id="PF01368">
    <property type="entry name" value="DHH"/>
    <property type="match status" value="1"/>
</dbReference>
<dbReference type="GO" id="GO:0050661">
    <property type="term" value="F:NADP binding"/>
    <property type="evidence" value="ECO:0007669"/>
    <property type="project" value="InterPro"/>
</dbReference>
<dbReference type="PROSITE" id="PS00745">
    <property type="entry name" value="RF_PROK_I"/>
    <property type="match status" value="1"/>
</dbReference>
<evidence type="ECO:0000256" key="13">
    <source>
        <dbReference type="ARBA" id="ARBA00022723"/>
    </source>
</evidence>
<dbReference type="HAMAP" id="MF_00148">
    <property type="entry name" value="UDG"/>
    <property type="match status" value="1"/>
</dbReference>
<dbReference type="Pfam" id="PF17768">
    <property type="entry name" value="RecJ_OB"/>
    <property type="match status" value="1"/>
</dbReference>
<evidence type="ECO:0000259" key="30">
    <source>
        <dbReference type="PROSITE" id="PS50862"/>
    </source>
</evidence>
<comment type="similarity">
    <text evidence="4">Belongs to the RecJ family.</text>
</comment>
<dbReference type="NCBIfam" id="NF003592">
    <property type="entry name" value="PRK05254.1-5"/>
    <property type="match status" value="1"/>
</dbReference>
<evidence type="ECO:0000256" key="8">
    <source>
        <dbReference type="ARBA" id="ARBA00010835"/>
    </source>
</evidence>
<dbReference type="Gene3D" id="3.90.1640.30">
    <property type="match status" value="1"/>
</dbReference>
<dbReference type="InterPro" id="IPR002313">
    <property type="entry name" value="Lys-tRNA-ligase_II"/>
</dbReference>
<evidence type="ECO:0000256" key="7">
    <source>
        <dbReference type="ARBA" id="ARBA00008226"/>
    </source>
</evidence>
<dbReference type="GO" id="GO:0009088">
    <property type="term" value="P:threonine biosynthetic process"/>
    <property type="evidence" value="ECO:0007669"/>
    <property type="project" value="UniProtKB-UniPathway"/>
</dbReference>
<keyword evidence="15 26" id="KW-0227">DNA damage</keyword>
<comment type="pathway">
    <text evidence="3 28">Amino-acid biosynthesis; L-methionine biosynthesis via de novo pathway; L-homoserine from L-aspartate: step 3/3.</text>
</comment>
<organism evidence="32 33">
    <name type="scientific">Symbiodinium pilosum</name>
    <name type="common">Dinoflagellate</name>
    <dbReference type="NCBI Taxonomy" id="2952"/>
    <lineage>
        <taxon>Eukaryota</taxon>
        <taxon>Sar</taxon>
        <taxon>Alveolata</taxon>
        <taxon>Dinophyceae</taxon>
        <taxon>Suessiales</taxon>
        <taxon>Symbiodiniaceae</taxon>
        <taxon>Symbiodinium</taxon>
    </lineage>
</organism>
<comment type="similarity">
    <text evidence="8">Belongs to the prokaryotic/mitochondrial release factor family.</text>
</comment>
<dbReference type="NCBIfam" id="TIGR00644">
    <property type="entry name" value="recJ"/>
    <property type="match status" value="1"/>
</dbReference>
<dbReference type="InterPro" id="IPR004374">
    <property type="entry name" value="PrfB"/>
</dbReference>
<dbReference type="PROSITE" id="PS00130">
    <property type="entry name" value="U_DNA_GLYCOSYLASE"/>
    <property type="match status" value="1"/>
</dbReference>
<dbReference type="Pfam" id="PF03462">
    <property type="entry name" value="PCRF"/>
    <property type="match status" value="1"/>
</dbReference>
<dbReference type="FunFam" id="3.90.1640.30:FF:000001">
    <property type="entry name" value="Single-stranded-DNA-specific exonuclease RecJ"/>
    <property type="match status" value="1"/>
</dbReference>
<dbReference type="PROSITE" id="PS51671">
    <property type="entry name" value="ACT"/>
    <property type="match status" value="1"/>
</dbReference>
<keyword evidence="19 28" id="KW-0521">NADP</keyword>
<dbReference type="Pfam" id="PF00152">
    <property type="entry name" value="tRNA-synt_2"/>
    <property type="match status" value="2"/>
</dbReference>
<dbReference type="NCBIfam" id="NF003588">
    <property type="entry name" value="PRK05254.1-1"/>
    <property type="match status" value="1"/>
</dbReference>
<keyword evidence="14" id="KW-0547">Nucleotide-binding</keyword>
<dbReference type="PROSITE" id="PS01042">
    <property type="entry name" value="HOMOSER_DHGENASE"/>
    <property type="match status" value="1"/>
</dbReference>
<dbReference type="Pfam" id="PF01842">
    <property type="entry name" value="ACT"/>
    <property type="match status" value="1"/>
</dbReference>
<dbReference type="SMART" id="SM00937">
    <property type="entry name" value="PCRF"/>
    <property type="match status" value="1"/>
</dbReference>
<dbReference type="NCBIfam" id="TIGR00628">
    <property type="entry name" value="ung"/>
    <property type="match status" value="1"/>
</dbReference>
<evidence type="ECO:0000256" key="25">
    <source>
        <dbReference type="ARBA" id="ARBA00048573"/>
    </source>
</evidence>
<comment type="similarity">
    <text evidence="7">Belongs to the class-II aminoacyl-tRNA synthetase family.</text>
</comment>
<dbReference type="InterPro" id="IPR006195">
    <property type="entry name" value="aa-tRNA-synth_II"/>
</dbReference>
<comment type="function">
    <text evidence="26">Excises uracil residues from the DNA which can arise as a result of misincorporation of dUMP residues by DNA polymerase or due to deamination of cytosine.</text>
</comment>
<evidence type="ECO:0000256" key="12">
    <source>
        <dbReference type="ARBA" id="ARBA00022722"/>
    </source>
</evidence>
<dbReference type="Pfam" id="PF03447">
    <property type="entry name" value="NAD_binding_3"/>
    <property type="match status" value="1"/>
</dbReference>
<dbReference type="GO" id="GO:0005739">
    <property type="term" value="C:mitochondrion"/>
    <property type="evidence" value="ECO:0007669"/>
    <property type="project" value="UniProtKB-SubCell"/>
</dbReference>
<dbReference type="InterPro" id="IPR004610">
    <property type="entry name" value="RecJ"/>
</dbReference>
<reference evidence="32" key="1">
    <citation type="submission" date="2021-02" db="EMBL/GenBank/DDBJ databases">
        <authorList>
            <person name="Dougan E. K."/>
            <person name="Rhodes N."/>
            <person name="Thang M."/>
            <person name="Chan C."/>
        </authorList>
    </citation>
    <scope>NUCLEOTIDE SEQUENCE</scope>
</reference>
<dbReference type="NCBIfam" id="NF004976">
    <property type="entry name" value="PRK06349.1"/>
    <property type="match status" value="1"/>
</dbReference>
<feature type="domain" description="Aminoacyl-transfer RNA synthetases class-II family profile" evidence="30">
    <location>
        <begin position="1385"/>
        <end position="1684"/>
    </location>
</feature>
<evidence type="ECO:0000256" key="14">
    <source>
        <dbReference type="ARBA" id="ARBA00022741"/>
    </source>
</evidence>
<dbReference type="GO" id="GO:0004824">
    <property type="term" value="F:lysine-tRNA ligase activity"/>
    <property type="evidence" value="ECO:0007669"/>
    <property type="project" value="UniProtKB-EC"/>
</dbReference>
<dbReference type="CDD" id="cd04322">
    <property type="entry name" value="LysRS_N"/>
    <property type="match status" value="1"/>
</dbReference>
<comment type="catalytic activity">
    <reaction evidence="28">
        <text>L-homoserine + NADP(+) = L-aspartate 4-semialdehyde + NADPH + H(+)</text>
        <dbReference type="Rhea" id="RHEA:15761"/>
        <dbReference type="ChEBI" id="CHEBI:15378"/>
        <dbReference type="ChEBI" id="CHEBI:57476"/>
        <dbReference type="ChEBI" id="CHEBI:57783"/>
        <dbReference type="ChEBI" id="CHEBI:58349"/>
        <dbReference type="ChEBI" id="CHEBI:537519"/>
        <dbReference type="EC" id="1.1.1.3"/>
    </reaction>
</comment>
<dbReference type="GO" id="GO:0006430">
    <property type="term" value="P:lysyl-tRNA aminoacylation"/>
    <property type="evidence" value="ECO:0007669"/>
    <property type="project" value="InterPro"/>
</dbReference>
<dbReference type="Gene3D" id="3.30.70.1660">
    <property type="match status" value="1"/>
</dbReference>
<dbReference type="Gene3D" id="3.40.470.10">
    <property type="entry name" value="Uracil-DNA glycosylase-like domain"/>
    <property type="match status" value="1"/>
</dbReference>
<dbReference type="GO" id="GO:0005634">
    <property type="term" value="C:nucleus"/>
    <property type="evidence" value="ECO:0007669"/>
    <property type="project" value="UniProtKB-SubCell"/>
</dbReference>
<dbReference type="CDD" id="cd04881">
    <property type="entry name" value="ACT_HSDH-Hom"/>
    <property type="match status" value="1"/>
</dbReference>
<dbReference type="Pfam" id="PF00742">
    <property type="entry name" value="Homoserine_dh"/>
    <property type="match status" value="1"/>
</dbReference>
<accession>A0A812NBJ0</accession>
<evidence type="ECO:0000256" key="21">
    <source>
        <dbReference type="ARBA" id="ARBA00023002"/>
    </source>
</evidence>
<keyword evidence="17" id="KW-0269">Exonuclease</keyword>
<dbReference type="InterPro" id="IPR051673">
    <property type="entry name" value="SSDNA_exonuclease_RecJ"/>
</dbReference>
<dbReference type="SMART" id="SM00987">
    <property type="entry name" value="UreE_C"/>
    <property type="match status" value="1"/>
</dbReference>
<dbReference type="Pfam" id="PF01336">
    <property type="entry name" value="tRNA_anti-codon"/>
    <property type="match status" value="1"/>
</dbReference>
<dbReference type="UniPathway" id="UPA00050">
    <property type="reaction ID" value="UER00063"/>
</dbReference>
<comment type="similarity">
    <text evidence="6 26">Belongs to the uracil-DNA glycosylase (UDG) superfamily. UNG family.</text>
</comment>
<dbReference type="InterPro" id="IPR004365">
    <property type="entry name" value="NA-bd_OB_tRNA"/>
</dbReference>
<evidence type="ECO:0000256" key="18">
    <source>
        <dbReference type="ARBA" id="ARBA00022840"/>
    </source>
</evidence>
<dbReference type="SUPFAM" id="SSF51735">
    <property type="entry name" value="NAD(P)-binding Rossmann-fold domains"/>
    <property type="match status" value="1"/>
</dbReference>
<dbReference type="FunFam" id="2.40.50.140:FF:000024">
    <property type="entry name" value="Lysine--tRNA ligase"/>
    <property type="match status" value="1"/>
</dbReference>
<evidence type="ECO:0000259" key="31">
    <source>
        <dbReference type="PROSITE" id="PS51671"/>
    </source>
</evidence>
<evidence type="ECO:0000256" key="26">
    <source>
        <dbReference type="HAMAP-Rule" id="MF_03166"/>
    </source>
</evidence>